<dbReference type="EMBL" id="BAAAQN010000007">
    <property type="protein sequence ID" value="GAA2021604.1"/>
    <property type="molecule type" value="Genomic_DNA"/>
</dbReference>
<feature type="chain" id="PRO_5045783311" evidence="2">
    <location>
        <begin position="20"/>
        <end position="495"/>
    </location>
</feature>
<name>A0ABN2TUX5_9ACTN</name>
<protein>
    <submittedName>
        <fullName evidence="3">Uncharacterized protein</fullName>
    </submittedName>
</protein>
<keyword evidence="2" id="KW-0732">Signal</keyword>
<keyword evidence="4" id="KW-1185">Reference proteome</keyword>
<gene>
    <name evidence="3" type="ORF">GCM10009839_18400</name>
</gene>
<evidence type="ECO:0000256" key="2">
    <source>
        <dbReference type="SAM" id="SignalP"/>
    </source>
</evidence>
<reference evidence="3 4" key="1">
    <citation type="journal article" date="2019" name="Int. J. Syst. Evol. Microbiol.">
        <title>The Global Catalogue of Microorganisms (GCM) 10K type strain sequencing project: providing services to taxonomists for standard genome sequencing and annotation.</title>
        <authorList>
            <consortium name="The Broad Institute Genomics Platform"/>
            <consortium name="The Broad Institute Genome Sequencing Center for Infectious Disease"/>
            <person name="Wu L."/>
            <person name="Ma J."/>
        </authorList>
    </citation>
    <scope>NUCLEOTIDE SEQUENCE [LARGE SCALE GENOMIC DNA]</scope>
    <source>
        <strain evidence="3 4">JCM 16014</strain>
    </source>
</reference>
<proteinExistence type="predicted"/>
<organism evidence="3 4">
    <name type="scientific">Catenulispora yoronensis</name>
    <dbReference type="NCBI Taxonomy" id="450799"/>
    <lineage>
        <taxon>Bacteria</taxon>
        <taxon>Bacillati</taxon>
        <taxon>Actinomycetota</taxon>
        <taxon>Actinomycetes</taxon>
        <taxon>Catenulisporales</taxon>
        <taxon>Catenulisporaceae</taxon>
        <taxon>Catenulispora</taxon>
    </lineage>
</organism>
<comment type="caution">
    <text evidence="3">The sequence shown here is derived from an EMBL/GenBank/DDBJ whole genome shotgun (WGS) entry which is preliminary data.</text>
</comment>
<accession>A0ABN2TUX5</accession>
<evidence type="ECO:0000313" key="4">
    <source>
        <dbReference type="Proteomes" id="UP001500751"/>
    </source>
</evidence>
<evidence type="ECO:0000256" key="1">
    <source>
        <dbReference type="SAM" id="MobiDB-lite"/>
    </source>
</evidence>
<sequence length="495" mass="53289">MAVATATAFTLAASTTSAAAQPGPVRHASRLGAPMDAPAPSVPATNRGADQMALWENLPVAEWDESLEEDCVENGGVACSMSKKQIDSVLPDIERVTAELDKEIRDKPELLAPLHPAGSGSGSVAGPRVRALDPSKMVAAVKNVAANASSPAVREFGARFADRVEQVTEHVSNADVAHDGLTASNLEGLAKTVLYATPYLGDPFSLAEAVANHDLEGSVVAMVSLTGAMVATVFPPAGVAIAAAVLVYGLAKKIWGWLCGKSRDWRLNPPGDPRELWNNGADIRWESQVLPKQPGETKPGPAFAVPMTVMPTEAREDYQWAHTKLVLDSRWSDAAKQGKDPVSYTLRGIDMYGLQFTQGPIRFRGFQDGKRFDATCYYLDKAGRDEQHLGNSWTDGDAMNCNLNKPLVISKGHSAVVLIDYAYLLTTAQPDWFKKQFANWLCTPAPCVPANTAKFTSVVRVTSDATLFRMPTQFNFGYVPDYPGSRVDNVVDAPM</sequence>
<dbReference type="Proteomes" id="UP001500751">
    <property type="component" value="Unassembled WGS sequence"/>
</dbReference>
<evidence type="ECO:0000313" key="3">
    <source>
        <dbReference type="EMBL" id="GAA2021604.1"/>
    </source>
</evidence>
<feature type="signal peptide" evidence="2">
    <location>
        <begin position="1"/>
        <end position="19"/>
    </location>
</feature>
<feature type="region of interest" description="Disordered" evidence="1">
    <location>
        <begin position="14"/>
        <end position="46"/>
    </location>
</feature>
<dbReference type="Gene3D" id="1.10.490.40">
    <property type="entry name" value="Diphtheria toxin, translocation domain"/>
    <property type="match status" value="1"/>
</dbReference>